<reference evidence="3" key="3">
    <citation type="submission" date="2025-09" db="UniProtKB">
        <authorList>
            <consortium name="Ensembl"/>
        </authorList>
    </citation>
    <scope>IDENTIFICATION</scope>
</reference>
<evidence type="ECO:0000313" key="3">
    <source>
        <dbReference type="Ensembl" id="ENSLOCP00000008623.1"/>
    </source>
</evidence>
<dbReference type="STRING" id="7918.ENSLOCP00000008623"/>
<evidence type="ECO:0000259" key="2">
    <source>
        <dbReference type="Pfam" id="PF00927"/>
    </source>
</evidence>
<dbReference type="InterPro" id="IPR008958">
    <property type="entry name" value="Transglutaminase_C"/>
</dbReference>
<feature type="domain" description="Transglutaminase C-terminal" evidence="2">
    <location>
        <begin position="82"/>
        <end position="179"/>
    </location>
</feature>
<reference evidence="4" key="1">
    <citation type="submission" date="2011-12" db="EMBL/GenBank/DDBJ databases">
        <title>The Draft Genome of Lepisosteus oculatus.</title>
        <authorList>
            <consortium name="The Broad Institute Genome Assembly &amp; Analysis Group"/>
            <consortium name="Computational R&amp;D Group"/>
            <consortium name="and Sequencing Platform"/>
            <person name="Di Palma F."/>
            <person name="Alfoldi J."/>
            <person name="Johnson J."/>
            <person name="Berlin A."/>
            <person name="Gnerre S."/>
            <person name="Jaffe D."/>
            <person name="MacCallum I."/>
            <person name="Young S."/>
            <person name="Walker B.J."/>
            <person name="Lander E.S."/>
            <person name="Lindblad-Toh K."/>
        </authorList>
    </citation>
    <scope>NUCLEOTIDE SEQUENCE [LARGE SCALE GENOMIC DNA]</scope>
</reference>
<dbReference type="Bgee" id="ENSLOCG00000007124">
    <property type="expression patterns" value="Expressed in larva and 6 other cell types or tissues"/>
</dbReference>
<dbReference type="Pfam" id="PF00927">
    <property type="entry name" value="Transglut_C"/>
    <property type="match status" value="2"/>
</dbReference>
<dbReference type="SUPFAM" id="SSF49309">
    <property type="entry name" value="Transglutaminase, two C-terminal domains"/>
    <property type="match status" value="2"/>
</dbReference>
<dbReference type="Ensembl" id="ENSLOCT00000008633.1">
    <property type="protein sequence ID" value="ENSLOCP00000008623.1"/>
    <property type="gene ID" value="ENSLOCG00000007124.1"/>
</dbReference>
<accession>W5MJR4</accession>
<dbReference type="EMBL" id="AHAT01024230">
    <property type="status" value="NOT_ANNOTATED_CDS"/>
    <property type="molecule type" value="Genomic_DNA"/>
</dbReference>
<dbReference type="InParanoid" id="W5MJR4"/>
<reference evidence="3" key="2">
    <citation type="submission" date="2025-08" db="UniProtKB">
        <authorList>
            <consortium name="Ensembl"/>
        </authorList>
    </citation>
    <scope>IDENTIFICATION</scope>
</reference>
<dbReference type="AlphaFoldDB" id="W5MJR4"/>
<protein>
    <recommendedName>
        <fullName evidence="2">Transglutaminase C-terminal domain-containing protein</fullName>
    </recommendedName>
</protein>
<comment type="similarity">
    <text evidence="1">Belongs to the transglutaminase superfamily. Transglutaminase family.</text>
</comment>
<dbReference type="InterPro" id="IPR013783">
    <property type="entry name" value="Ig-like_fold"/>
</dbReference>
<evidence type="ECO:0000313" key="4">
    <source>
        <dbReference type="Proteomes" id="UP000018468"/>
    </source>
</evidence>
<dbReference type="Proteomes" id="UP000018468">
    <property type="component" value="Linkage group LG18"/>
</dbReference>
<dbReference type="PANTHER" id="PTHR11590">
    <property type="entry name" value="PROTEIN-GLUTAMINE GAMMA-GLUTAMYLTRANSFERASE"/>
    <property type="match status" value="1"/>
</dbReference>
<feature type="domain" description="Transglutaminase C-terminal" evidence="2">
    <location>
        <begin position="2"/>
        <end position="61"/>
    </location>
</feature>
<dbReference type="FunFam" id="2.60.40.10:FF:000090">
    <property type="entry name" value="Protein-glutamine gamma-glutamyltransferase 2"/>
    <property type="match status" value="1"/>
</dbReference>
<dbReference type="InterPro" id="IPR050779">
    <property type="entry name" value="Transglutaminase"/>
</dbReference>
<sequence>MTVNIKADSICYNGVCAEDFWSENRDVEVQPQKEITIPILIPYSKYEGHVLENKIMRVEALTHLPWNNRGFFTSKNMFLSRPTLSLKTTGPPVLFGEMVAELVVENMTAETLKDCTVTLTGPGLLKCPQETGVPALGPNRRLRVQIPFEPFEAGQRVLMADFNCSLFQHVRGCSTVHVQH</sequence>
<dbReference type="HOGENOM" id="CLU_1495719_0_0_1"/>
<evidence type="ECO:0000256" key="1">
    <source>
        <dbReference type="ARBA" id="ARBA00005968"/>
    </source>
</evidence>
<dbReference type="Gene3D" id="2.60.40.10">
    <property type="entry name" value="Immunoglobulins"/>
    <property type="match status" value="2"/>
</dbReference>
<dbReference type="PANTHER" id="PTHR11590:SF44">
    <property type="entry name" value="PROTEIN 4.2"/>
    <property type="match status" value="1"/>
</dbReference>
<proteinExistence type="inferred from homology"/>
<organism evidence="3 4">
    <name type="scientific">Lepisosteus oculatus</name>
    <name type="common">Spotted gar</name>
    <dbReference type="NCBI Taxonomy" id="7918"/>
    <lineage>
        <taxon>Eukaryota</taxon>
        <taxon>Metazoa</taxon>
        <taxon>Chordata</taxon>
        <taxon>Craniata</taxon>
        <taxon>Vertebrata</taxon>
        <taxon>Euteleostomi</taxon>
        <taxon>Actinopterygii</taxon>
        <taxon>Neopterygii</taxon>
        <taxon>Holostei</taxon>
        <taxon>Semionotiformes</taxon>
        <taxon>Lepisosteidae</taxon>
        <taxon>Lepisosteus</taxon>
    </lineage>
</organism>
<name>W5MJR4_LEPOC</name>
<dbReference type="InterPro" id="IPR036238">
    <property type="entry name" value="Transglutaminase_C_sf"/>
</dbReference>
<dbReference type="GO" id="GO:0003810">
    <property type="term" value="F:protein-glutamine gamma-glutamyltransferase activity"/>
    <property type="evidence" value="ECO:0007669"/>
    <property type="project" value="InterPro"/>
</dbReference>
<dbReference type="OMA" id="KADSICY"/>
<keyword evidence="4" id="KW-1185">Reference proteome</keyword>
<dbReference type="GeneTree" id="ENSGT01050000244866"/>